<protein>
    <submittedName>
        <fullName evidence="1">Uncharacterized protein</fullName>
    </submittedName>
</protein>
<gene>
    <name evidence="1" type="ORF">E6C60_0554</name>
</gene>
<evidence type="ECO:0000313" key="1">
    <source>
        <dbReference type="EMBL" id="QCT01277.1"/>
    </source>
</evidence>
<accession>A0A4P8XFR1</accession>
<dbReference type="Proteomes" id="UP000300879">
    <property type="component" value="Chromosome"/>
</dbReference>
<dbReference type="EMBL" id="CP040396">
    <property type="protein sequence ID" value="QCT01277.1"/>
    <property type="molecule type" value="Genomic_DNA"/>
</dbReference>
<evidence type="ECO:0000313" key="2">
    <source>
        <dbReference type="Proteomes" id="UP000300879"/>
    </source>
</evidence>
<keyword evidence="2" id="KW-1185">Reference proteome</keyword>
<dbReference type="AlphaFoldDB" id="A0A4P8XFR1"/>
<sequence>MNSGKAASVITPKLPFFEDYIFFDLVKYTVIKENNTNVEYAAKKMGSSRIYLIPKIIIIPNALKIRRRTAKLLIIRPST</sequence>
<dbReference type="KEGG" id="palo:E6C60_0554"/>
<name>A0A4P8XFR1_9BACL</name>
<reference evidence="1 2" key="1">
    <citation type="submission" date="2019-05" db="EMBL/GenBank/DDBJ databases">
        <authorList>
            <person name="Chen C."/>
        </authorList>
    </citation>
    <scope>NUCLEOTIDE SEQUENCE [LARGE SCALE GENOMIC DNA]</scope>
    <source>
        <strain evidence="1 2">HB172198</strain>
    </source>
</reference>
<proteinExistence type="predicted"/>
<organism evidence="1 2">
    <name type="scientific">Paenibacillus algicola</name>
    <dbReference type="NCBI Taxonomy" id="2565926"/>
    <lineage>
        <taxon>Bacteria</taxon>
        <taxon>Bacillati</taxon>
        <taxon>Bacillota</taxon>
        <taxon>Bacilli</taxon>
        <taxon>Bacillales</taxon>
        <taxon>Paenibacillaceae</taxon>
        <taxon>Paenibacillus</taxon>
    </lineage>
</organism>